<proteinExistence type="inferred from homology"/>
<evidence type="ECO:0000256" key="2">
    <source>
        <dbReference type="ARBA" id="ARBA00011028"/>
    </source>
</evidence>
<evidence type="ECO:0000256" key="3">
    <source>
        <dbReference type="ARBA" id="ARBA00022448"/>
    </source>
</evidence>
<dbReference type="AlphaFoldDB" id="A0A0U5JAS5"/>
<dbReference type="PROSITE" id="PS51257">
    <property type="entry name" value="PROKAR_LIPOPROTEIN"/>
    <property type="match status" value="1"/>
</dbReference>
<dbReference type="InterPro" id="IPR006127">
    <property type="entry name" value="ZnuA-like"/>
</dbReference>
<evidence type="ECO:0000256" key="4">
    <source>
        <dbReference type="ARBA" id="ARBA00022723"/>
    </source>
</evidence>
<evidence type="ECO:0000256" key="5">
    <source>
        <dbReference type="ARBA" id="ARBA00022729"/>
    </source>
</evidence>
<name>A0A0U5JAS5_9BACT</name>
<comment type="subcellular location">
    <subcellularLocation>
        <location evidence="1">Cell envelope</location>
    </subcellularLocation>
</comment>
<keyword evidence="8" id="KW-1185">Reference proteome</keyword>
<protein>
    <submittedName>
        <fullName evidence="7">Putative periplasmic solute binding family protein</fullName>
    </submittedName>
</protein>
<dbReference type="PRINTS" id="PR00690">
    <property type="entry name" value="ADHESNFAMILY"/>
</dbReference>
<dbReference type="InterPro" id="IPR050492">
    <property type="entry name" value="Bact_metal-bind_prot9"/>
</dbReference>
<keyword evidence="3 6" id="KW-0813">Transport</keyword>
<dbReference type="InterPro" id="IPR006129">
    <property type="entry name" value="AdhesinB"/>
</dbReference>
<dbReference type="Pfam" id="PF01297">
    <property type="entry name" value="ZnuA"/>
    <property type="match status" value="1"/>
</dbReference>
<dbReference type="RefSeq" id="WP_059059833.1">
    <property type="nucleotide sequence ID" value="NZ_LN879502.1"/>
</dbReference>
<reference evidence="8" key="1">
    <citation type="submission" date="2015-09" db="EMBL/GenBank/DDBJ databases">
        <authorList>
            <person name="Bertelli C."/>
        </authorList>
    </citation>
    <scope>NUCLEOTIDE SEQUENCE [LARGE SCALE GENOMIC DNA]</scope>
    <source>
        <strain evidence="8">KNic</strain>
    </source>
</reference>
<dbReference type="STRING" id="389348.PNK_0277"/>
<evidence type="ECO:0000313" key="8">
    <source>
        <dbReference type="Proteomes" id="UP000069902"/>
    </source>
</evidence>
<evidence type="ECO:0000313" key="7">
    <source>
        <dbReference type="EMBL" id="CUI15914.1"/>
    </source>
</evidence>
<dbReference type="Proteomes" id="UP000069902">
    <property type="component" value="Chromosome cPNK"/>
</dbReference>
<gene>
    <name evidence="7" type="ORF">PNK_0277</name>
</gene>
<dbReference type="PANTHER" id="PTHR42953:SF1">
    <property type="entry name" value="METAL-BINDING PROTEIN HI_0362-RELATED"/>
    <property type="match status" value="1"/>
</dbReference>
<keyword evidence="4" id="KW-0479">Metal-binding</keyword>
<dbReference type="GO" id="GO:0007155">
    <property type="term" value="P:cell adhesion"/>
    <property type="evidence" value="ECO:0007669"/>
    <property type="project" value="InterPro"/>
</dbReference>
<comment type="similarity">
    <text evidence="2 6">Belongs to the bacterial solute-binding protein 9 family.</text>
</comment>
<dbReference type="PATRIC" id="fig|389348.3.peg.314"/>
<dbReference type="PANTHER" id="PTHR42953">
    <property type="entry name" value="HIGH-AFFINITY ZINC UPTAKE SYSTEM PROTEIN ZNUA-RELATED"/>
    <property type="match status" value="1"/>
</dbReference>
<dbReference type="EMBL" id="LN879502">
    <property type="protein sequence ID" value="CUI15914.1"/>
    <property type="molecule type" value="Genomic_DNA"/>
</dbReference>
<evidence type="ECO:0000256" key="6">
    <source>
        <dbReference type="RuleBase" id="RU003512"/>
    </source>
</evidence>
<dbReference type="Gene3D" id="3.40.50.1980">
    <property type="entry name" value="Nitrogenase molybdenum iron protein domain"/>
    <property type="match status" value="2"/>
</dbReference>
<dbReference type="GO" id="GO:0046872">
    <property type="term" value="F:metal ion binding"/>
    <property type="evidence" value="ECO:0007669"/>
    <property type="project" value="UniProtKB-KW"/>
</dbReference>
<dbReference type="InParanoid" id="A0A0U5JAS5"/>
<dbReference type="GO" id="GO:0030001">
    <property type="term" value="P:metal ion transport"/>
    <property type="evidence" value="ECO:0007669"/>
    <property type="project" value="InterPro"/>
</dbReference>
<dbReference type="SUPFAM" id="SSF53807">
    <property type="entry name" value="Helical backbone' metal receptor"/>
    <property type="match status" value="1"/>
</dbReference>
<keyword evidence="5" id="KW-0732">Signal</keyword>
<sequence>MKTKLLGVVLLLGIIMLMGCSNEQRSKRQAEFQQWISENGRVKVLSTTSMINDLVQNVGGEHVDALTLIQGELDPHSYQLVKGDDEKLMFAQLIFYNGLGLEHGPSLHQHLAGNPKAHALGDGIEKQMPSLVVYVNGQKDPHIWMDISIWSRAIPFIVDALSQQDPSHAADFKANGSRLQKEMTDAHEEVKQIMKQVPADKRYLVTSHDAFNYFTRAYLSEDNERETGEWSKRFAAPEGLAPESQLSVTDIKAIIDYLKLHQVTLIFPETNVSRDSIRKIIQAGQEQGLQVQMACCPLYGDAMGKPGSEGDSYLKMIKYNAKTLADHMDGKVPAVSEASFKN</sequence>
<dbReference type="KEGG" id="pnl:PNK_0277"/>
<organism evidence="7 8">
    <name type="scientific">Candidatus Protochlamydia naegleriophila</name>
    <dbReference type="NCBI Taxonomy" id="389348"/>
    <lineage>
        <taxon>Bacteria</taxon>
        <taxon>Pseudomonadati</taxon>
        <taxon>Chlamydiota</taxon>
        <taxon>Chlamydiia</taxon>
        <taxon>Parachlamydiales</taxon>
        <taxon>Parachlamydiaceae</taxon>
        <taxon>Candidatus Protochlamydia</taxon>
    </lineage>
</organism>
<dbReference type="PRINTS" id="PR00691">
    <property type="entry name" value="ADHESINB"/>
</dbReference>
<dbReference type="InterPro" id="IPR006128">
    <property type="entry name" value="Lipoprotein_PsaA-like"/>
</dbReference>
<evidence type="ECO:0000256" key="1">
    <source>
        <dbReference type="ARBA" id="ARBA00004196"/>
    </source>
</evidence>
<dbReference type="GO" id="GO:0030313">
    <property type="term" value="C:cell envelope"/>
    <property type="evidence" value="ECO:0007669"/>
    <property type="project" value="UniProtKB-SubCell"/>
</dbReference>
<accession>A0A0U5JAS5</accession>